<dbReference type="AlphaFoldDB" id="A0AA40JJ09"/>
<name>A0AA40JJ09_BURPE</name>
<evidence type="ECO:0000313" key="1">
    <source>
        <dbReference type="EMBL" id="KGX17198.1"/>
    </source>
</evidence>
<dbReference type="KEGG" id="but:X994_6490"/>
<dbReference type="Gene3D" id="3.20.20.80">
    <property type="entry name" value="Glycosidases"/>
    <property type="match status" value="1"/>
</dbReference>
<dbReference type="EMBL" id="JQIM01000007">
    <property type="protein sequence ID" value="KGX17198.1"/>
    <property type="molecule type" value="Genomic_DNA"/>
</dbReference>
<organism evidence="1 2">
    <name type="scientific">Burkholderia pseudomallei</name>
    <name type="common">Pseudomonas pseudomallei</name>
    <dbReference type="NCBI Taxonomy" id="28450"/>
    <lineage>
        <taxon>Bacteria</taxon>
        <taxon>Pseudomonadati</taxon>
        <taxon>Pseudomonadota</taxon>
        <taxon>Betaproteobacteria</taxon>
        <taxon>Burkholderiales</taxon>
        <taxon>Burkholderiaceae</taxon>
        <taxon>Burkholderia</taxon>
        <taxon>pseudomallei group</taxon>
    </lineage>
</organism>
<dbReference type="Proteomes" id="UP000030475">
    <property type="component" value="Unassembled WGS sequence"/>
</dbReference>
<proteinExistence type="predicted"/>
<protein>
    <submittedName>
        <fullName evidence="1">Uncharacterized protein</fullName>
    </submittedName>
</protein>
<reference evidence="1 2" key="1">
    <citation type="submission" date="2014-08" db="EMBL/GenBank/DDBJ databases">
        <authorList>
            <person name="Bunnell A."/>
            <person name="Chain P.S."/>
            <person name="Chertkov O."/>
            <person name="Currie B.J."/>
            <person name="Daligault H.E."/>
            <person name="Davenport K.W."/>
            <person name="Davis C."/>
            <person name="Gleasner C.D."/>
            <person name="Johnson S.L."/>
            <person name="Kaestli M."/>
            <person name="Koren S."/>
            <person name="Kunde Y.A."/>
            <person name="Mayo M."/>
            <person name="McMurry K.K."/>
            <person name="Price E.P."/>
            <person name="Reitenga K.G."/>
            <person name="Robison R."/>
            <person name="Rosovitz M.J."/>
            <person name="Sarovich D.S."/>
            <person name="Teshima H."/>
        </authorList>
    </citation>
    <scope>NUCLEOTIDE SEQUENCE [LARGE SCALE GENOMIC DNA]</scope>
    <source>
        <strain evidence="1 2">MSHR44</strain>
    </source>
</reference>
<sequence>MRKHSLYSYSWDLPGNGAIDIARLRAELDKLGVEGLTLAASYHAGKFISLRQGGRVMFPEDGTVYFMPRLERYGKLKPLVSTEVARRHDPFAALARDGRIPVDAWMVVNHNYRLGSAHPECTVRNLWGDPYLYSLCPSHPDVQRYAHALCLDVAEQGHVRAISIESSGFLTYAHGFHHEFQQVEMTPWIDAILGLCFCDHCVAGAKRQSIDAERLKERLKRALFLYLQSNATATPEMSTAWLLGDLVFDDDLRAMLRWRCDATTAQVASIRGAMPRHVELSVIATCQRPHATAFIEGMDLHRLASVADVIELPLYQPSAGQAEADAFDAVRRIGGGNARVRAILRPGPPDMTSASQLEDAVTRLTLQGVTEYAFYNYGMLRARDLRAISTIAGRKS</sequence>
<accession>A0AA40JJ09</accession>
<evidence type="ECO:0000313" key="2">
    <source>
        <dbReference type="Proteomes" id="UP000030475"/>
    </source>
</evidence>
<comment type="caution">
    <text evidence="1">The sequence shown here is derived from an EMBL/GenBank/DDBJ whole genome shotgun (WGS) entry which is preliminary data.</text>
</comment>
<dbReference type="RefSeq" id="WP_038740759.1">
    <property type="nucleotide sequence ID" value="NZ_CP009155.1"/>
</dbReference>
<gene>
    <name evidence="1" type="ORF">Y036_6128</name>
</gene>